<evidence type="ECO:0000313" key="1">
    <source>
        <dbReference type="EMBL" id="MBX71642.1"/>
    </source>
</evidence>
<sequence length="80" mass="9633">MILARIFKLNILMKQEGFFQWHINFCANFMYEMEFLFRLNVSAAKRVKLPSHLFSSFSFHFSKPNSHLKFPQLKLLKFDS</sequence>
<protein>
    <submittedName>
        <fullName evidence="1">Uncharacterized protein</fullName>
    </submittedName>
</protein>
<reference evidence="1" key="1">
    <citation type="submission" date="2018-02" db="EMBL/GenBank/DDBJ databases">
        <title>Rhizophora mucronata_Transcriptome.</title>
        <authorList>
            <person name="Meera S.P."/>
            <person name="Sreeshan A."/>
            <person name="Augustine A."/>
        </authorList>
    </citation>
    <scope>NUCLEOTIDE SEQUENCE</scope>
    <source>
        <tissue evidence="1">Leaf</tissue>
    </source>
</reference>
<dbReference type="AlphaFoldDB" id="A0A2P2QXB5"/>
<dbReference type="EMBL" id="GGEC01091158">
    <property type="protein sequence ID" value="MBX71642.1"/>
    <property type="molecule type" value="Transcribed_RNA"/>
</dbReference>
<accession>A0A2P2QXB5</accession>
<organism evidence="1">
    <name type="scientific">Rhizophora mucronata</name>
    <name type="common">Asiatic mangrove</name>
    <dbReference type="NCBI Taxonomy" id="61149"/>
    <lineage>
        <taxon>Eukaryota</taxon>
        <taxon>Viridiplantae</taxon>
        <taxon>Streptophyta</taxon>
        <taxon>Embryophyta</taxon>
        <taxon>Tracheophyta</taxon>
        <taxon>Spermatophyta</taxon>
        <taxon>Magnoliopsida</taxon>
        <taxon>eudicotyledons</taxon>
        <taxon>Gunneridae</taxon>
        <taxon>Pentapetalae</taxon>
        <taxon>rosids</taxon>
        <taxon>fabids</taxon>
        <taxon>Malpighiales</taxon>
        <taxon>Rhizophoraceae</taxon>
        <taxon>Rhizophora</taxon>
    </lineage>
</organism>
<proteinExistence type="predicted"/>
<name>A0A2P2QXB5_RHIMU</name>